<evidence type="ECO:0000313" key="4">
    <source>
        <dbReference type="EMBL" id="KAK7426143.1"/>
    </source>
</evidence>
<feature type="region of interest" description="Disordered" evidence="2">
    <location>
        <begin position="1"/>
        <end position="26"/>
    </location>
</feature>
<feature type="region of interest" description="Disordered" evidence="2">
    <location>
        <begin position="142"/>
        <end position="161"/>
    </location>
</feature>
<organism evidence="4 5">
    <name type="scientific">Neonectria magnoliae</name>
    <dbReference type="NCBI Taxonomy" id="2732573"/>
    <lineage>
        <taxon>Eukaryota</taxon>
        <taxon>Fungi</taxon>
        <taxon>Dikarya</taxon>
        <taxon>Ascomycota</taxon>
        <taxon>Pezizomycotina</taxon>
        <taxon>Sordariomycetes</taxon>
        <taxon>Hypocreomycetidae</taxon>
        <taxon>Hypocreales</taxon>
        <taxon>Nectriaceae</taxon>
        <taxon>Neonectria</taxon>
    </lineage>
</organism>
<gene>
    <name evidence="4" type="ORF">QQZ08_007309</name>
</gene>
<keyword evidence="5" id="KW-1185">Reference proteome</keyword>
<dbReference type="Gene3D" id="4.10.240.10">
    <property type="entry name" value="Zn(2)-C6 fungal-type DNA-binding domain"/>
    <property type="match status" value="1"/>
</dbReference>
<comment type="caution">
    <text evidence="4">The sequence shown here is derived from an EMBL/GenBank/DDBJ whole genome shotgun (WGS) entry which is preliminary data.</text>
</comment>
<dbReference type="PANTHER" id="PTHR47785">
    <property type="entry name" value="ZN(II)2CYS6 TRANSCRIPTION FACTOR (EUROFUNG)-RELATED-RELATED"/>
    <property type="match status" value="1"/>
</dbReference>
<dbReference type="InterPro" id="IPR053181">
    <property type="entry name" value="EcdB-like_regulator"/>
</dbReference>
<evidence type="ECO:0000256" key="2">
    <source>
        <dbReference type="SAM" id="MobiDB-lite"/>
    </source>
</evidence>
<dbReference type="CDD" id="cd00067">
    <property type="entry name" value="GAL4"/>
    <property type="match status" value="1"/>
</dbReference>
<feature type="compositionally biased region" description="Polar residues" evidence="2">
    <location>
        <begin position="1"/>
        <end position="19"/>
    </location>
</feature>
<dbReference type="EMBL" id="JAZAVK010000070">
    <property type="protein sequence ID" value="KAK7426143.1"/>
    <property type="molecule type" value="Genomic_DNA"/>
</dbReference>
<sequence>MDPGRNSSSTLSPGPGQQSGRKERGAIAAQETVLSIRFIARRLMRIQACETCRNRKQKCDEQRPKCGTCQKFKLDCLYREPQPTKKDRTLVEILDRIKNVESKIDNLSYKSNTSNSSAFGTSQSTSVFPASTPLLVEADGQDGLRTSSAAPGSPTAAPHGGYHYDSSVSKMLEWPIIRQIFDSLEQKPQSPQREFDLSMLPEGIRDSSTSLPTDGIQPIDMSSNSTMQVPLQFPGSSNLNINVPTIEWDTIQRLTKGYFDLFNFLYPLMDRQWFDSNILSPIINTGFQEGTNSTVALLVFALGEVALTASEAPTAVYKQRSSGIKGGTVDRPPGITYFNEARKHMGFALTEVSLENVQMFALASLYYGSCGQAVVGVLAPR</sequence>
<dbReference type="PANTHER" id="PTHR47785:SF6">
    <property type="entry name" value="ZN(II)2CYS6 TRANSCRIPTION FACTOR (EUROFUNG)"/>
    <property type="match status" value="1"/>
</dbReference>
<dbReference type="Pfam" id="PF00172">
    <property type="entry name" value="Zn_clus"/>
    <property type="match status" value="1"/>
</dbReference>
<protein>
    <recommendedName>
        <fullName evidence="3">Zn(2)-C6 fungal-type domain-containing protein</fullName>
    </recommendedName>
</protein>
<dbReference type="PROSITE" id="PS50048">
    <property type="entry name" value="ZN2_CY6_FUNGAL_2"/>
    <property type="match status" value="1"/>
</dbReference>
<reference evidence="4 5" key="1">
    <citation type="journal article" date="2025" name="Microbiol. Resour. Announc.">
        <title>Draft genome sequences for Neonectria magnoliae and Neonectria punicea, canker pathogens of Liriodendron tulipifera and Acer saccharum in West Virginia.</title>
        <authorList>
            <person name="Petronek H.M."/>
            <person name="Kasson M.T."/>
            <person name="Metheny A.M."/>
            <person name="Stauder C.M."/>
            <person name="Lovett B."/>
            <person name="Lynch S.C."/>
            <person name="Garnas J.R."/>
            <person name="Kasson L.R."/>
            <person name="Stajich J.E."/>
        </authorList>
    </citation>
    <scope>NUCLEOTIDE SEQUENCE [LARGE SCALE GENOMIC DNA]</scope>
    <source>
        <strain evidence="4 5">NRRL 64651</strain>
    </source>
</reference>
<accession>A0ABR1HXX9</accession>
<evidence type="ECO:0000313" key="5">
    <source>
        <dbReference type="Proteomes" id="UP001498421"/>
    </source>
</evidence>
<dbReference type="InterPro" id="IPR001138">
    <property type="entry name" value="Zn2Cys6_DnaBD"/>
</dbReference>
<evidence type="ECO:0000256" key="1">
    <source>
        <dbReference type="ARBA" id="ARBA00023242"/>
    </source>
</evidence>
<feature type="domain" description="Zn(2)-C6 fungal-type" evidence="3">
    <location>
        <begin position="48"/>
        <end position="78"/>
    </location>
</feature>
<proteinExistence type="predicted"/>
<dbReference type="Proteomes" id="UP001498421">
    <property type="component" value="Unassembled WGS sequence"/>
</dbReference>
<dbReference type="SMART" id="SM00066">
    <property type="entry name" value="GAL4"/>
    <property type="match status" value="1"/>
</dbReference>
<evidence type="ECO:0000259" key="3">
    <source>
        <dbReference type="PROSITE" id="PS50048"/>
    </source>
</evidence>
<name>A0ABR1HXX9_9HYPO</name>
<dbReference type="PROSITE" id="PS00463">
    <property type="entry name" value="ZN2_CY6_FUNGAL_1"/>
    <property type="match status" value="1"/>
</dbReference>
<dbReference type="InterPro" id="IPR036864">
    <property type="entry name" value="Zn2-C6_fun-type_DNA-bd_sf"/>
</dbReference>
<dbReference type="SUPFAM" id="SSF57701">
    <property type="entry name" value="Zn2/Cys6 DNA-binding domain"/>
    <property type="match status" value="1"/>
</dbReference>
<keyword evidence="1" id="KW-0539">Nucleus</keyword>
<dbReference type="CDD" id="cd12148">
    <property type="entry name" value="fungal_TF_MHR"/>
    <property type="match status" value="1"/>
</dbReference>
<feature type="compositionally biased region" description="Low complexity" evidence="2">
    <location>
        <begin position="146"/>
        <end position="161"/>
    </location>
</feature>